<dbReference type="SUPFAM" id="SSF56112">
    <property type="entry name" value="Protein kinase-like (PK-like)"/>
    <property type="match status" value="1"/>
</dbReference>
<feature type="transmembrane region" description="Helical" evidence="3">
    <location>
        <begin position="34"/>
        <end position="53"/>
    </location>
</feature>
<evidence type="ECO:0000256" key="3">
    <source>
        <dbReference type="SAM" id="Phobius"/>
    </source>
</evidence>
<feature type="compositionally biased region" description="Polar residues" evidence="2">
    <location>
        <begin position="966"/>
        <end position="976"/>
    </location>
</feature>
<feature type="transmembrane region" description="Helical" evidence="3">
    <location>
        <begin position="906"/>
        <end position="928"/>
    </location>
</feature>
<proteinExistence type="inferred from homology"/>
<keyword evidence="3" id="KW-0812">Transmembrane</keyword>
<evidence type="ECO:0000313" key="5">
    <source>
        <dbReference type="EMBL" id="CAD9043613.1"/>
    </source>
</evidence>
<keyword evidence="3" id="KW-1133">Transmembrane helix</keyword>
<name>A0A7S1JGU2_9EUGL</name>
<organism evidence="5">
    <name type="scientific">Eutreptiella gymnastica</name>
    <dbReference type="NCBI Taxonomy" id="73025"/>
    <lineage>
        <taxon>Eukaryota</taxon>
        <taxon>Discoba</taxon>
        <taxon>Euglenozoa</taxon>
        <taxon>Euglenida</taxon>
        <taxon>Spirocuta</taxon>
        <taxon>Euglenophyceae</taxon>
        <taxon>Eutreptiales</taxon>
        <taxon>Eutreptiaceae</taxon>
        <taxon>Eutreptiella</taxon>
    </lineage>
</organism>
<feature type="region of interest" description="Disordered" evidence="2">
    <location>
        <begin position="839"/>
        <end position="864"/>
    </location>
</feature>
<evidence type="ECO:0000259" key="4">
    <source>
        <dbReference type="Pfam" id="PF03109"/>
    </source>
</evidence>
<dbReference type="InterPro" id="IPR050154">
    <property type="entry name" value="UbiB_kinase"/>
</dbReference>
<gene>
    <name evidence="5" type="ORF">EGYM00392_LOCUS54796</name>
</gene>
<dbReference type="PANTHER" id="PTHR10566:SF123">
    <property type="entry name" value="PROTEIN KINASE SUPERFAMILY PROTEIN"/>
    <property type="match status" value="1"/>
</dbReference>
<feature type="region of interest" description="Disordered" evidence="2">
    <location>
        <begin position="954"/>
        <end position="983"/>
    </location>
</feature>
<dbReference type="AlphaFoldDB" id="A0A7S1JGU2"/>
<reference evidence="5" key="1">
    <citation type="submission" date="2021-01" db="EMBL/GenBank/DDBJ databases">
        <authorList>
            <person name="Corre E."/>
            <person name="Pelletier E."/>
            <person name="Niang G."/>
            <person name="Scheremetjew M."/>
            <person name="Finn R."/>
            <person name="Kale V."/>
            <person name="Holt S."/>
            <person name="Cochrane G."/>
            <person name="Meng A."/>
            <person name="Brown T."/>
            <person name="Cohen L."/>
        </authorList>
    </citation>
    <scope>NUCLEOTIDE SEQUENCE</scope>
    <source>
        <strain evidence="5">NIES-381</strain>
    </source>
</reference>
<evidence type="ECO:0000256" key="1">
    <source>
        <dbReference type="ARBA" id="ARBA00009670"/>
    </source>
</evidence>
<dbReference type="Pfam" id="PF03109">
    <property type="entry name" value="ABC1"/>
    <property type="match status" value="1"/>
</dbReference>
<sequence length="983" mass="109503">MVPQGDRVHLLTSANAAYFQTAAQRAGPHSLVHLAYGLVLFVVPFLLTVVAVVQSRQQQAISFFHIASVGATTRHVPLNPRPLLTGDRRRPSGVAQGYQRLTSVRDDAGHPKHLHKPFPRSTLQTLDIPNSAWAVMDGSNSWRRSWDHFAACMGLVALLALWRAKRQISAHRPFHVRDVTENRLHMLSLTASAVDDAVKKTQLVKTAAYEPEEYIHLAESRNPEHLDFPLEPVMLRTDLTFDKKMESVSAYWNRRPLSVAKRISAITVVLGKVLLAYRNEDKNKEQILKQGIVSLGVVFVKMAQTMATRPDIIGDEAAKALSTLQDNNPPFPDSIAYKVIQEDLNWAGPVSPHHKRLLRPGTPEDEDNSDCLFAELSETSIAAASIAQVYKGRTWAGVEVAVKVRRPGVVRQVSLDNHCIRLLLASLKSYGVLSEQTDISCLTEEVGSGLFRELDLMQEAGNAEAFAKIHSRDKYLRVPRHVRSLTSTRVLTQEFIKGNKITDLKVEDQESMICMGLDTCFTQMLRTGFIHADPHYGNMMFTHDGNLALLDFGLVTSATPVQKDAMAQAVLHTLSENWAAMIDDFKSLEMIPNNPSIWVDRKTKEPISGLEPGEWKHIDQAEFISVFVGHLYATGEAAALKNNGARRSFSQLTQDLYLLSLQYRFVLPSWMIFIIRAVITLDGFAAQISRPVNAVEAAFPHAVRRILTPSTAAARQTFMETLLTPDGDLQWKFLEEVAVAGTTSADSAVAPDQRDTEPVQRLMEVLRELIYCRRDGAFLRRLTGTLNSPAIIRHFMAEALGQLRHGPSPQVERQLWNGVLAALYMPVWILQALNPFSREKRAPRPAEETAPTDPPPPHARPISDGRRTLTEAEMSLSPLPKPPPPPTPTTKRRIRKALIQIHIRKILASPSAVLCILAAPLVITLLLLRVSLQGILFPVRPRTLKSGWRYLRRSRMKSRRTTSPSESQPGSDTATHAPTLAPA</sequence>
<dbReference type="PANTHER" id="PTHR10566">
    <property type="entry name" value="CHAPERONE-ACTIVITY OF BC1 COMPLEX CABC1 -RELATED"/>
    <property type="match status" value="1"/>
</dbReference>
<dbReference type="InterPro" id="IPR011009">
    <property type="entry name" value="Kinase-like_dom_sf"/>
</dbReference>
<comment type="similarity">
    <text evidence="1">Belongs to the protein kinase superfamily. ADCK protein kinase family.</text>
</comment>
<evidence type="ECO:0000256" key="2">
    <source>
        <dbReference type="SAM" id="MobiDB-lite"/>
    </source>
</evidence>
<accession>A0A7S1JGU2</accession>
<dbReference type="EMBL" id="HBGA01150790">
    <property type="protein sequence ID" value="CAD9043613.1"/>
    <property type="molecule type" value="Transcribed_RNA"/>
</dbReference>
<keyword evidence="3" id="KW-0472">Membrane</keyword>
<protein>
    <recommendedName>
        <fullName evidence="4">ABC1 atypical kinase-like domain-containing protein</fullName>
    </recommendedName>
</protein>
<dbReference type="InterPro" id="IPR004147">
    <property type="entry name" value="ABC1_dom"/>
</dbReference>
<dbReference type="CDD" id="cd05121">
    <property type="entry name" value="ABC1_ADCK3-like"/>
    <property type="match status" value="1"/>
</dbReference>
<feature type="domain" description="ABC1 atypical kinase-like" evidence="4">
    <location>
        <begin position="366"/>
        <end position="582"/>
    </location>
</feature>